<sequence>MHCCTWYGLAEVFVIEQRLRFLTTPWRDQQVAAINGVQTEPVQVRLTTCPPADNV</sequence>
<reference evidence="2" key="1">
    <citation type="submission" date="2020-01" db="EMBL/GenBank/DDBJ databases">
        <title>Draft genome sequence of the Termite Coptotermes fromosanus.</title>
        <authorList>
            <person name="Itakura S."/>
            <person name="Yosikawa Y."/>
            <person name="Umezawa K."/>
        </authorList>
    </citation>
    <scope>NUCLEOTIDE SEQUENCE [LARGE SCALE GENOMIC DNA]</scope>
</reference>
<organism evidence="1 2">
    <name type="scientific">Coptotermes formosanus</name>
    <name type="common">Formosan subterranean termite</name>
    <dbReference type="NCBI Taxonomy" id="36987"/>
    <lineage>
        <taxon>Eukaryota</taxon>
        <taxon>Metazoa</taxon>
        <taxon>Ecdysozoa</taxon>
        <taxon>Arthropoda</taxon>
        <taxon>Hexapoda</taxon>
        <taxon>Insecta</taxon>
        <taxon>Pterygota</taxon>
        <taxon>Neoptera</taxon>
        <taxon>Polyneoptera</taxon>
        <taxon>Dictyoptera</taxon>
        <taxon>Blattodea</taxon>
        <taxon>Blattoidea</taxon>
        <taxon>Termitoidae</taxon>
        <taxon>Rhinotermitidae</taxon>
        <taxon>Coptotermes</taxon>
    </lineage>
</organism>
<keyword evidence="2" id="KW-1185">Reference proteome</keyword>
<dbReference type="Proteomes" id="UP000502823">
    <property type="component" value="Unassembled WGS sequence"/>
</dbReference>
<evidence type="ECO:0000313" key="2">
    <source>
        <dbReference type="Proteomes" id="UP000502823"/>
    </source>
</evidence>
<accession>A0A6L2Q007</accession>
<comment type="caution">
    <text evidence="1">The sequence shown here is derived from an EMBL/GenBank/DDBJ whole genome shotgun (WGS) entry which is preliminary data.</text>
</comment>
<dbReference type="AlphaFoldDB" id="A0A6L2Q007"/>
<protein>
    <submittedName>
        <fullName evidence="1">Uncharacterized protein</fullName>
    </submittedName>
</protein>
<gene>
    <name evidence="1" type="ORF">Cfor_04787</name>
</gene>
<dbReference type="OrthoDB" id="6581954at2759"/>
<dbReference type="EMBL" id="BLKM01012981">
    <property type="protein sequence ID" value="GFG38136.1"/>
    <property type="molecule type" value="Genomic_DNA"/>
</dbReference>
<proteinExistence type="predicted"/>
<evidence type="ECO:0000313" key="1">
    <source>
        <dbReference type="EMBL" id="GFG38136.1"/>
    </source>
</evidence>
<name>A0A6L2Q007_COPFO</name>
<dbReference type="InParanoid" id="A0A6L2Q007"/>